<evidence type="ECO:0008006" key="2">
    <source>
        <dbReference type="Google" id="ProtNLM"/>
    </source>
</evidence>
<gene>
    <name evidence="1" type="ORF">AVDCRST_MAG64-539</name>
</gene>
<dbReference type="InterPro" id="IPR002816">
    <property type="entry name" value="TraB/PrgY/GumN_fam"/>
</dbReference>
<dbReference type="AlphaFoldDB" id="A0A6J4N715"/>
<reference evidence="1" key="1">
    <citation type="submission" date="2020-02" db="EMBL/GenBank/DDBJ databases">
        <authorList>
            <person name="Meier V. D."/>
        </authorList>
    </citation>
    <scope>NUCLEOTIDE SEQUENCE</scope>
    <source>
        <strain evidence="1">AVDCRST_MAG64</strain>
    </source>
</reference>
<sequence>AAMQAVVLGKGVYQDGSTMADHVSPDTLKALRAYGNKGGLPPEALERMRPWLAAITIAMTEMQKLGFQPTLGIDHHFLTKAHAAKKAVVELETAESQLELLSGFGEELEEKFLLQTLVGLDDLDDLLTKGAAAWKAGDVKTLKEELMDKPLRDAPETKPVMVKLFDERNEKMAEKVEELLKGDEQHFVIVGAGHLVGDKGLVKLLEDRGYTVEQVRVTPGAAGAKKKPAKR</sequence>
<organism evidence="1">
    <name type="scientific">uncultured Phycisphaerae bacterium</name>
    <dbReference type="NCBI Taxonomy" id="904963"/>
    <lineage>
        <taxon>Bacteria</taxon>
        <taxon>Pseudomonadati</taxon>
        <taxon>Planctomycetota</taxon>
        <taxon>Phycisphaerae</taxon>
        <taxon>environmental samples</taxon>
    </lineage>
</organism>
<accession>A0A6J4N715</accession>
<name>A0A6J4N715_9BACT</name>
<dbReference type="Pfam" id="PF01963">
    <property type="entry name" value="TraB_PrgY_gumN"/>
    <property type="match status" value="1"/>
</dbReference>
<dbReference type="PANTHER" id="PTHR40590:SF1">
    <property type="entry name" value="CYTOPLASMIC PROTEIN"/>
    <property type="match status" value="1"/>
</dbReference>
<dbReference type="EMBL" id="CADCUQ010000147">
    <property type="protein sequence ID" value="CAA9379678.1"/>
    <property type="molecule type" value="Genomic_DNA"/>
</dbReference>
<proteinExistence type="predicted"/>
<evidence type="ECO:0000313" key="1">
    <source>
        <dbReference type="EMBL" id="CAA9379678.1"/>
    </source>
</evidence>
<feature type="non-terminal residue" evidence="1">
    <location>
        <position position="1"/>
    </location>
</feature>
<protein>
    <recommendedName>
        <fullName evidence="2">TraB/GumN family protein</fullName>
    </recommendedName>
</protein>
<dbReference type="CDD" id="cd14789">
    <property type="entry name" value="Tiki"/>
    <property type="match status" value="1"/>
</dbReference>
<dbReference type="SUPFAM" id="SSF159501">
    <property type="entry name" value="EreA/ChaN-like"/>
    <property type="match status" value="1"/>
</dbReference>
<dbReference type="InterPro" id="IPR047111">
    <property type="entry name" value="YbaP-like"/>
</dbReference>
<dbReference type="PANTHER" id="PTHR40590">
    <property type="entry name" value="CYTOPLASMIC PROTEIN-RELATED"/>
    <property type="match status" value="1"/>
</dbReference>